<dbReference type="AlphaFoldDB" id="A0A840WKZ7"/>
<dbReference type="RefSeq" id="WP_184364408.1">
    <property type="nucleotide sequence ID" value="NZ_BAAAKM010000086.1"/>
</dbReference>
<gene>
    <name evidence="1" type="ORF">HNR07_001915</name>
</gene>
<accession>A0A840WKZ7</accession>
<dbReference type="EMBL" id="JACHDO010000001">
    <property type="protein sequence ID" value="MBB5490778.1"/>
    <property type="molecule type" value="Genomic_DNA"/>
</dbReference>
<reference evidence="1 2" key="1">
    <citation type="submission" date="2020-08" db="EMBL/GenBank/DDBJ databases">
        <title>Sequencing the genomes of 1000 actinobacteria strains.</title>
        <authorList>
            <person name="Klenk H.-P."/>
        </authorList>
    </citation>
    <scope>NUCLEOTIDE SEQUENCE [LARGE SCALE GENOMIC DNA]</scope>
    <source>
        <strain evidence="1 2">DSM 44598</strain>
    </source>
</reference>
<evidence type="ECO:0000313" key="1">
    <source>
        <dbReference type="EMBL" id="MBB5490778.1"/>
    </source>
</evidence>
<organism evidence="1 2">
    <name type="scientific">Nocardiopsis metallicus</name>
    <dbReference type="NCBI Taxonomy" id="179819"/>
    <lineage>
        <taxon>Bacteria</taxon>
        <taxon>Bacillati</taxon>
        <taxon>Actinomycetota</taxon>
        <taxon>Actinomycetes</taxon>
        <taxon>Streptosporangiales</taxon>
        <taxon>Nocardiopsidaceae</taxon>
        <taxon>Nocardiopsis</taxon>
    </lineage>
</organism>
<evidence type="ECO:0000313" key="2">
    <source>
        <dbReference type="Proteomes" id="UP000579647"/>
    </source>
</evidence>
<sequence length="265" mass="29924">MPCLLGVILLGVRNSKRGWLDYAGRQARSSGGDASLDPGRTIHVNPLEITRVCRRHIDTKKKEGSKLYDFGRVLEGDWDLANQGKRNIPVEETVIHQSVFDRYANNTAWEDLPVFEHKLRAIREQGKVDGCRTRADLVERYRRLDGVCERLRDTGWQLEEHVGGLFQNNVSVSVTRNGGFLLGTGGAHRLSIAKFLRLPTIEVYVLSRHTDWIDVRRKAADGLVFPHPDLEEFGRGDARLSSAPSPTAVKRPIGRFLDRLLPVRV</sequence>
<protein>
    <recommendedName>
        <fullName evidence="3">ParB/Sulfiredoxin domain-containing protein</fullName>
    </recommendedName>
</protein>
<proteinExistence type="predicted"/>
<name>A0A840WKZ7_9ACTN</name>
<evidence type="ECO:0008006" key="3">
    <source>
        <dbReference type="Google" id="ProtNLM"/>
    </source>
</evidence>
<dbReference type="Proteomes" id="UP000579647">
    <property type="component" value="Unassembled WGS sequence"/>
</dbReference>
<comment type="caution">
    <text evidence="1">The sequence shown here is derived from an EMBL/GenBank/DDBJ whole genome shotgun (WGS) entry which is preliminary data.</text>
</comment>
<keyword evidence="2" id="KW-1185">Reference proteome</keyword>